<name>A0A7J6MQ85_PERCH</name>
<evidence type="ECO:0000256" key="1">
    <source>
        <dbReference type="SAM" id="MobiDB-lite"/>
    </source>
</evidence>
<comment type="caution">
    <text evidence="2">The sequence shown here is derived from an EMBL/GenBank/DDBJ whole genome shotgun (WGS) entry which is preliminary data.</text>
</comment>
<dbReference type="AlphaFoldDB" id="A0A7J6MQ85"/>
<feature type="region of interest" description="Disordered" evidence="1">
    <location>
        <begin position="478"/>
        <end position="514"/>
    </location>
</feature>
<proteinExistence type="predicted"/>
<dbReference type="EMBL" id="JAAPAO010000076">
    <property type="protein sequence ID" value="KAF4673753.1"/>
    <property type="molecule type" value="Genomic_DNA"/>
</dbReference>
<feature type="compositionally biased region" description="Polar residues" evidence="1">
    <location>
        <begin position="490"/>
        <end position="507"/>
    </location>
</feature>
<gene>
    <name evidence="2" type="ORF">FOL47_010133</name>
</gene>
<dbReference type="OrthoDB" id="10544334at2759"/>
<evidence type="ECO:0000313" key="2">
    <source>
        <dbReference type="EMBL" id="KAF4673753.1"/>
    </source>
</evidence>
<organism evidence="2 3">
    <name type="scientific">Perkinsus chesapeaki</name>
    <name type="common">Clam parasite</name>
    <name type="synonym">Perkinsus andrewsi</name>
    <dbReference type="NCBI Taxonomy" id="330153"/>
    <lineage>
        <taxon>Eukaryota</taxon>
        <taxon>Sar</taxon>
        <taxon>Alveolata</taxon>
        <taxon>Perkinsozoa</taxon>
        <taxon>Perkinsea</taxon>
        <taxon>Perkinsida</taxon>
        <taxon>Perkinsidae</taxon>
        <taxon>Perkinsus</taxon>
    </lineage>
</organism>
<dbReference type="Proteomes" id="UP000591131">
    <property type="component" value="Unassembled WGS sequence"/>
</dbReference>
<accession>A0A7J6MQ85</accession>
<protein>
    <submittedName>
        <fullName evidence="2">Uncharacterized protein</fullName>
    </submittedName>
</protein>
<reference evidence="2 3" key="1">
    <citation type="submission" date="2020-04" db="EMBL/GenBank/DDBJ databases">
        <title>Perkinsus chesapeaki whole genome sequence.</title>
        <authorList>
            <person name="Bogema D.R."/>
        </authorList>
    </citation>
    <scope>NUCLEOTIDE SEQUENCE [LARGE SCALE GENOMIC DNA]</scope>
    <source>
        <strain evidence="2">ATCC PRA-425</strain>
    </source>
</reference>
<sequence>MSSTLEDEVDKVLADAALFETLTHSAFEKCTKAFTQGGSDEVETSNAYNNRVNFPQVSKIIENLLIASGEREVHFNHVHDIWRRYCDPVTSDMDEQRFSTFASKMLSALQAKARRAKFPLKRDTDEKTECISGTASTTSVEVQGVLPSPRLNPSTLEPHVIFPQFQHDKLAEYFTQNFDARWPSTPELADFAEPLPLATFHDSLDSALAGAYSLARHIESNKRSLTIQDIPGLTNSSDGRSETDPTKLELISDDVSLALPCAYSGPSVANALAIVKTLPDFPRFLFPPEGWDSNLRRLGIHVIHLAGKYAVLPGISMPLVAEATHRTPSGAGFYLWTVLCEQALLALVGEDQLRRSLTEDVLRDISDVYWVDRVKLNTELWRDSVREHLTLGDSKMFAWPASSAKPPTADNSDGDRLTVVSGIDGEKVTVTCSIRGEDCEDIDLDSFCNSFDSITTVFTIPPRARRWTFRGQFTCDTTGGTPIPIRQPVPGSTNREFTVSSDQTAGTPESWGRNPMFLVEMPSGPSDSMDIMVMFSQHPRKAGELEEVSEDGDAGHWGRILGLSRRTVVRNARH</sequence>
<evidence type="ECO:0000313" key="3">
    <source>
        <dbReference type="Proteomes" id="UP000591131"/>
    </source>
</evidence>
<keyword evidence="3" id="KW-1185">Reference proteome</keyword>